<keyword evidence="2" id="KW-0808">Transferase</keyword>
<dbReference type="InterPro" id="IPR016477">
    <property type="entry name" value="Fructo-/Ketosamine-3-kinase"/>
</dbReference>
<proteinExistence type="inferred from homology"/>
<evidence type="ECO:0000256" key="2">
    <source>
        <dbReference type="PIRNR" id="PIRNR006221"/>
    </source>
</evidence>
<accession>A0A1H9H4H7</accession>
<dbReference type="RefSeq" id="WP_074644053.1">
    <property type="nucleotide sequence ID" value="NZ_FOFU01000006.1"/>
</dbReference>
<dbReference type="STRING" id="163.SAMN04487775_101184"/>
<dbReference type="InterPro" id="IPR011009">
    <property type="entry name" value="Kinase-like_dom_sf"/>
</dbReference>
<dbReference type="Pfam" id="PF03881">
    <property type="entry name" value="Fructosamin_kin"/>
    <property type="match status" value="1"/>
</dbReference>
<protein>
    <submittedName>
        <fullName evidence="3">Fructosamine-3-kinase</fullName>
    </submittedName>
</protein>
<evidence type="ECO:0000313" key="3">
    <source>
        <dbReference type="EMBL" id="SEQ57251.1"/>
    </source>
</evidence>
<evidence type="ECO:0000256" key="1">
    <source>
        <dbReference type="ARBA" id="ARBA00009460"/>
    </source>
</evidence>
<dbReference type="SUPFAM" id="SSF56112">
    <property type="entry name" value="Protein kinase-like (PK-like)"/>
    <property type="match status" value="1"/>
</dbReference>
<dbReference type="Proteomes" id="UP000182360">
    <property type="component" value="Unassembled WGS sequence"/>
</dbReference>
<comment type="similarity">
    <text evidence="1 2">Belongs to the fructosamine kinase family.</text>
</comment>
<dbReference type="Gene3D" id="3.90.1200.10">
    <property type="match status" value="1"/>
</dbReference>
<dbReference type="EMBL" id="FOFU01000006">
    <property type="protein sequence ID" value="SEQ57251.1"/>
    <property type="molecule type" value="Genomic_DNA"/>
</dbReference>
<dbReference type="Gene3D" id="3.30.200.20">
    <property type="entry name" value="Phosphorylase Kinase, domain 1"/>
    <property type="match status" value="1"/>
</dbReference>
<gene>
    <name evidence="3" type="ORF">SAMN04487977_10646</name>
</gene>
<sequence length="306" mass="33885">MNITLPPNYNSLAGALVALFGNSVAIAETDRLSGGDINKAYGLTLTNGKHIFMKANAKQNAPFFTAEAAGLTAIEKTGAIGTPEILCTGTDDGEDVGYSFLLLKYIKSGKQQKNYWQELAQNLAKMHKADTSIYFEGNGKFGFFQDNYIGARPQCNTPCDSWISFFRDNRLAPQFKAADSYFETNDRKLVTKLLDHLEEFLVEPEKPSLLHGDLWSGNVMCGPEGKAMLIDPATYVGHAEADLAMTELFGGFPPEFYEAYREANPLQPGYENRRDLYNLYQLLNHLNLFGPTYLGPVLSIVAEYVG</sequence>
<dbReference type="PANTHER" id="PTHR12149">
    <property type="entry name" value="FRUCTOSAMINE 3 KINASE-RELATED PROTEIN"/>
    <property type="match status" value="1"/>
</dbReference>
<dbReference type="PIRSF" id="PIRSF006221">
    <property type="entry name" value="Ketosamine-3-kinase"/>
    <property type="match status" value="1"/>
</dbReference>
<reference evidence="3 4" key="1">
    <citation type="submission" date="2016-10" db="EMBL/GenBank/DDBJ databases">
        <authorList>
            <person name="de Groot N.N."/>
        </authorList>
    </citation>
    <scope>NUCLEOTIDE SEQUENCE [LARGE SCALE GENOMIC DNA]</scope>
    <source>
        <strain evidence="3 4">B25</strain>
    </source>
</reference>
<keyword evidence="4" id="KW-1185">Reference proteome</keyword>
<organism evidence="3 4">
    <name type="scientific">Treponema bryantii</name>
    <dbReference type="NCBI Taxonomy" id="163"/>
    <lineage>
        <taxon>Bacteria</taxon>
        <taxon>Pseudomonadati</taxon>
        <taxon>Spirochaetota</taxon>
        <taxon>Spirochaetia</taxon>
        <taxon>Spirochaetales</taxon>
        <taxon>Treponemataceae</taxon>
        <taxon>Treponema</taxon>
    </lineage>
</organism>
<dbReference type="PANTHER" id="PTHR12149:SF8">
    <property type="entry name" value="PROTEIN-RIBULOSAMINE 3-KINASE"/>
    <property type="match status" value="1"/>
</dbReference>
<dbReference type="GO" id="GO:0016301">
    <property type="term" value="F:kinase activity"/>
    <property type="evidence" value="ECO:0007669"/>
    <property type="project" value="UniProtKB-UniRule"/>
</dbReference>
<evidence type="ECO:0000313" key="4">
    <source>
        <dbReference type="Proteomes" id="UP000182360"/>
    </source>
</evidence>
<dbReference type="AlphaFoldDB" id="A0A1H9H4H7"/>
<dbReference type="OrthoDB" id="5291879at2"/>
<keyword evidence="2 3" id="KW-0418">Kinase</keyword>
<name>A0A1H9H4H7_9SPIR</name>